<keyword evidence="1" id="KW-1133">Transmembrane helix</keyword>
<reference evidence="2 3" key="1">
    <citation type="submission" date="2013-11" db="EMBL/GenBank/DDBJ databases">
        <title>Draft genome of the bovine lungworm Dictyocaulus viviparus.</title>
        <authorList>
            <person name="Mitreva M."/>
        </authorList>
    </citation>
    <scope>NUCLEOTIDE SEQUENCE [LARGE SCALE GENOMIC DNA]</scope>
    <source>
        <strain evidence="2 3">HannoverDv2000</strain>
    </source>
</reference>
<name>A0A0D8X9J5_DICVI</name>
<evidence type="ECO:0000313" key="2">
    <source>
        <dbReference type="EMBL" id="KJH40299.1"/>
    </source>
</evidence>
<sequence>MKFYRQGQKRKRRRKRNEALDVDIYSLTFPLYISNDVLKNDCVNRFDMFSQGDRIKRKLIKHSSNCAELPYSFDADHQEIFRIMQITILVFLMISIFAILVNSGLLLPCLDFLCREKCLKETIYNYDGLCDSEGRCNCLCT</sequence>
<reference evidence="3" key="2">
    <citation type="journal article" date="2016" name="Sci. Rep.">
        <title>Dictyocaulus viviparus genome, variome and transcriptome elucidate lungworm biology and support future intervention.</title>
        <authorList>
            <person name="McNulty S.N."/>
            <person name="Strube C."/>
            <person name="Rosa B.A."/>
            <person name="Martin J.C."/>
            <person name="Tyagi R."/>
            <person name="Choi Y.J."/>
            <person name="Wang Q."/>
            <person name="Hallsworth Pepin K."/>
            <person name="Zhang X."/>
            <person name="Ozersky P."/>
            <person name="Wilson R.K."/>
            <person name="Sternberg P.W."/>
            <person name="Gasser R.B."/>
            <person name="Mitreva M."/>
        </authorList>
    </citation>
    <scope>NUCLEOTIDE SEQUENCE [LARGE SCALE GENOMIC DNA]</scope>
    <source>
        <strain evidence="3">HannoverDv2000</strain>
    </source>
</reference>
<dbReference type="EMBL" id="KN717403">
    <property type="protein sequence ID" value="KJH40299.1"/>
    <property type="molecule type" value="Genomic_DNA"/>
</dbReference>
<dbReference type="Proteomes" id="UP000053766">
    <property type="component" value="Unassembled WGS sequence"/>
</dbReference>
<dbReference type="AlphaFoldDB" id="A0A0D8X9J5"/>
<feature type="transmembrane region" description="Helical" evidence="1">
    <location>
        <begin position="86"/>
        <end position="107"/>
    </location>
</feature>
<organism evidence="2 3">
    <name type="scientific">Dictyocaulus viviparus</name>
    <name type="common">Bovine lungworm</name>
    <dbReference type="NCBI Taxonomy" id="29172"/>
    <lineage>
        <taxon>Eukaryota</taxon>
        <taxon>Metazoa</taxon>
        <taxon>Ecdysozoa</taxon>
        <taxon>Nematoda</taxon>
        <taxon>Chromadorea</taxon>
        <taxon>Rhabditida</taxon>
        <taxon>Rhabditina</taxon>
        <taxon>Rhabditomorpha</taxon>
        <taxon>Strongyloidea</taxon>
        <taxon>Metastrongylidae</taxon>
        <taxon>Dictyocaulus</taxon>
    </lineage>
</organism>
<evidence type="ECO:0000313" key="3">
    <source>
        <dbReference type="Proteomes" id="UP000053766"/>
    </source>
</evidence>
<gene>
    <name evidence="2" type="ORF">DICVIV_13760</name>
</gene>
<keyword evidence="1" id="KW-0812">Transmembrane</keyword>
<keyword evidence="1" id="KW-0472">Membrane</keyword>
<protein>
    <submittedName>
        <fullName evidence="2">Uncharacterized protein</fullName>
    </submittedName>
</protein>
<proteinExistence type="predicted"/>
<keyword evidence="3" id="KW-1185">Reference proteome</keyword>
<accession>A0A0D8X9J5</accession>
<evidence type="ECO:0000256" key="1">
    <source>
        <dbReference type="SAM" id="Phobius"/>
    </source>
</evidence>